<sequence length="221" mass="22082">MPGDAGAQPSTHLVLIRPSGIVTRGSLCHLPERAAPGTAGFPPTTNRVYPLVNATGTVLVTDVIGTGAPGDPLSTILTLCRPGEMPVVVEIPGPPVGKGLGADGTVTYAASTASGSTFTVLRPGQPAVTISTPGLVSNGPVVGPDGTLYQVTDDRVSGRTNLTIVTAAGEVTRLDFAGSSPSLAIDPDGGKVVLVMTTREGGIETRTGYEIAVVTGAASSV</sequence>
<dbReference type="AlphaFoldDB" id="A0A5Q5CB03"/>
<dbReference type="SUPFAM" id="SSF63829">
    <property type="entry name" value="Calcium-dependent phosphotriesterase"/>
    <property type="match status" value="1"/>
</dbReference>
<gene>
    <name evidence="1" type="ordered locus">Mjls_0416</name>
</gene>
<organism evidence="1">
    <name type="scientific">Mycobacterium sp. (strain JLS)</name>
    <dbReference type="NCBI Taxonomy" id="164757"/>
    <lineage>
        <taxon>Bacteria</taxon>
        <taxon>Bacillati</taxon>
        <taxon>Actinomycetota</taxon>
        <taxon>Actinomycetes</taxon>
        <taxon>Mycobacteriales</taxon>
        <taxon>Mycobacteriaceae</taxon>
        <taxon>Mycobacterium</taxon>
    </lineage>
</organism>
<dbReference type="EMBL" id="CP000580">
    <property type="protein sequence ID" value="ABN96228.1"/>
    <property type="molecule type" value="Genomic_DNA"/>
</dbReference>
<reference evidence="1" key="1">
    <citation type="submission" date="2007-02" db="EMBL/GenBank/DDBJ databases">
        <title>Complete sequence of Mycobacterium sp. JLS.</title>
        <authorList>
            <consortium name="US DOE Joint Genome Institute"/>
            <person name="Copeland A."/>
            <person name="Lucas S."/>
            <person name="Lapidus A."/>
            <person name="Barry K."/>
            <person name="Detter J.C."/>
            <person name="Glavina del Rio T."/>
            <person name="Hammon N."/>
            <person name="Israni S."/>
            <person name="Dalin E."/>
            <person name="Tice H."/>
            <person name="Pitluck S."/>
            <person name="Chain P."/>
            <person name="Malfatti S."/>
            <person name="Shin M."/>
            <person name="Vergez L."/>
            <person name="Schmutz J."/>
            <person name="Larimer F."/>
            <person name="Land M."/>
            <person name="Hauser L."/>
            <person name="Kyrpides N."/>
            <person name="Mikhailova N."/>
            <person name="Miller C.D."/>
            <person name="Anderson A.J."/>
            <person name="Sims R.C."/>
            <person name="Richardson P."/>
        </authorList>
    </citation>
    <scope>NUCLEOTIDE SEQUENCE [LARGE SCALE GENOMIC DNA]</scope>
    <source>
        <strain evidence="1">JLS</strain>
    </source>
</reference>
<accession>A0A5Q5CB03</accession>
<proteinExistence type="predicted"/>
<dbReference type="KEGG" id="mjl:Mjls_0416"/>
<protein>
    <submittedName>
        <fullName evidence="1">Uncharacterized protein</fullName>
    </submittedName>
</protein>
<name>A0A5Q5CB03_MYCSJ</name>
<evidence type="ECO:0000313" key="1">
    <source>
        <dbReference type="EMBL" id="ABN96228.1"/>
    </source>
</evidence>